<dbReference type="RefSeq" id="WP_131959295.1">
    <property type="nucleotide sequence ID" value="NZ_SMFL01000005.1"/>
</dbReference>
<dbReference type="EMBL" id="SMFL01000005">
    <property type="protein sequence ID" value="TDE14712.1"/>
    <property type="molecule type" value="Genomic_DNA"/>
</dbReference>
<dbReference type="PANTHER" id="PTHR43143">
    <property type="entry name" value="METALLOPHOSPHOESTERASE, CALCINEURIN SUPERFAMILY"/>
    <property type="match status" value="1"/>
</dbReference>
<name>A0A4R5DKK5_9BACT</name>
<dbReference type="Gene3D" id="3.60.21.10">
    <property type="match status" value="1"/>
</dbReference>
<dbReference type="PANTHER" id="PTHR43143:SF1">
    <property type="entry name" value="SERINE_THREONINE-PROTEIN PHOSPHATASE CPPED1"/>
    <property type="match status" value="1"/>
</dbReference>
<dbReference type="Pfam" id="PF00149">
    <property type="entry name" value="Metallophos"/>
    <property type="match status" value="1"/>
</dbReference>
<dbReference type="OrthoDB" id="5464520at2"/>
<dbReference type="InterPro" id="IPR051918">
    <property type="entry name" value="STPP_CPPED1"/>
</dbReference>
<feature type="domain" description="Calcineurin-like phosphoesterase" evidence="1">
    <location>
        <begin position="65"/>
        <end position="236"/>
    </location>
</feature>
<sequence length="277" mass="31793">MNHQLNHLKSTLLPFSFLLLLAIFTTSCDTLFQYNPNEIVLKDSEKDLNNKNLERIKSLPVKDTLRFILMGDTQRWYDESADFVKSANDQHGISFVLHAGDISDFGISQEFKWVNEIMLKLKYPYLTVIGNHDMVANGPIVYARMYGPMNYSFEFGDNKFIFINTNSREYAFDGSVPNLNWLRAQLTNNPSNKNAIVVAHVPPFDADFDPALEKKYASILAGDPNVKFSLYGHQHTFKDGEFYNDSVHYFLTTSMGARGYMVVTTWKGGYKVDRIEY</sequence>
<dbReference type="AlphaFoldDB" id="A0A4R5DKK5"/>
<evidence type="ECO:0000313" key="2">
    <source>
        <dbReference type="EMBL" id="TDE14712.1"/>
    </source>
</evidence>
<dbReference type="InterPro" id="IPR004843">
    <property type="entry name" value="Calcineurin-like_PHP"/>
</dbReference>
<comment type="caution">
    <text evidence="2">The sequence shown here is derived from an EMBL/GenBank/DDBJ whole genome shotgun (WGS) entry which is preliminary data.</text>
</comment>
<proteinExistence type="predicted"/>
<gene>
    <name evidence="2" type="ORF">E0F88_16120</name>
</gene>
<protein>
    <submittedName>
        <fullName evidence="2">Metallophosphoesterase</fullName>
    </submittedName>
</protein>
<organism evidence="2 3">
    <name type="scientific">Dyadobacter psychrotolerans</name>
    <dbReference type="NCBI Taxonomy" id="2541721"/>
    <lineage>
        <taxon>Bacteria</taxon>
        <taxon>Pseudomonadati</taxon>
        <taxon>Bacteroidota</taxon>
        <taxon>Cytophagia</taxon>
        <taxon>Cytophagales</taxon>
        <taxon>Spirosomataceae</taxon>
        <taxon>Dyadobacter</taxon>
    </lineage>
</organism>
<dbReference type="Proteomes" id="UP000294850">
    <property type="component" value="Unassembled WGS sequence"/>
</dbReference>
<dbReference type="SUPFAM" id="SSF56300">
    <property type="entry name" value="Metallo-dependent phosphatases"/>
    <property type="match status" value="1"/>
</dbReference>
<evidence type="ECO:0000313" key="3">
    <source>
        <dbReference type="Proteomes" id="UP000294850"/>
    </source>
</evidence>
<dbReference type="InterPro" id="IPR029052">
    <property type="entry name" value="Metallo-depent_PP-like"/>
</dbReference>
<keyword evidence="3" id="KW-1185">Reference proteome</keyword>
<evidence type="ECO:0000259" key="1">
    <source>
        <dbReference type="Pfam" id="PF00149"/>
    </source>
</evidence>
<accession>A0A4R5DKK5</accession>
<reference evidence="2 3" key="1">
    <citation type="submission" date="2019-03" db="EMBL/GenBank/DDBJ databases">
        <title>Dyadobacter AR-3-6 sp. nov., isolated from arctic soil.</title>
        <authorList>
            <person name="Chaudhary D.K."/>
        </authorList>
    </citation>
    <scope>NUCLEOTIDE SEQUENCE [LARGE SCALE GENOMIC DNA]</scope>
    <source>
        <strain evidence="2 3">AR-3-6</strain>
    </source>
</reference>
<dbReference type="GO" id="GO:0016787">
    <property type="term" value="F:hydrolase activity"/>
    <property type="evidence" value="ECO:0007669"/>
    <property type="project" value="InterPro"/>
</dbReference>